<feature type="transmembrane region" description="Helical" evidence="1">
    <location>
        <begin position="243"/>
        <end position="270"/>
    </location>
</feature>
<keyword evidence="1" id="KW-0472">Membrane</keyword>
<dbReference type="AlphaFoldDB" id="A0A7S0GST9"/>
<evidence type="ECO:0000256" key="1">
    <source>
        <dbReference type="SAM" id="Phobius"/>
    </source>
</evidence>
<feature type="transmembrane region" description="Helical" evidence="1">
    <location>
        <begin position="210"/>
        <end position="231"/>
    </location>
</feature>
<name>A0A7S0GST9_9EUKA</name>
<evidence type="ECO:0000313" key="2">
    <source>
        <dbReference type="EMBL" id="CAD8435012.1"/>
    </source>
</evidence>
<dbReference type="EMBL" id="HBEM01004761">
    <property type="protein sequence ID" value="CAD8435012.1"/>
    <property type="molecule type" value="Transcribed_RNA"/>
</dbReference>
<protein>
    <submittedName>
        <fullName evidence="2">Uncharacterized protein</fullName>
    </submittedName>
</protein>
<feature type="transmembrane region" description="Helical" evidence="1">
    <location>
        <begin position="145"/>
        <end position="166"/>
    </location>
</feature>
<gene>
    <name evidence="2" type="ORF">LAMO00422_LOCUS3345</name>
</gene>
<organism evidence="2">
    <name type="scientific">Amorphochlora amoebiformis</name>
    <dbReference type="NCBI Taxonomy" id="1561963"/>
    <lineage>
        <taxon>Eukaryota</taxon>
        <taxon>Sar</taxon>
        <taxon>Rhizaria</taxon>
        <taxon>Cercozoa</taxon>
        <taxon>Chlorarachniophyceae</taxon>
        <taxon>Amorphochlora</taxon>
    </lineage>
</organism>
<feature type="transmembrane region" description="Helical" evidence="1">
    <location>
        <begin position="337"/>
        <end position="357"/>
    </location>
</feature>
<feature type="transmembrane region" description="Helical" evidence="1">
    <location>
        <begin position="276"/>
        <end position="298"/>
    </location>
</feature>
<feature type="transmembrane region" description="Helical" evidence="1">
    <location>
        <begin position="12"/>
        <end position="32"/>
    </location>
</feature>
<sequence>MSVNNAGNPWSEFYFLDGIATIFLSVPLHILATVASLGERSGLYAFWVAVQAMVAILSVLLNFRRLMPSMWWASSGAVSKAGATSATKPTARMRATITTTTSGGRRYKTSWSSFWKFTGAGSLTLGVFSFLAFLDKLQHGRLRGIAVLFGVVRSLVMFVLSIFLPVRHLLEQQETSFCECLDVRSNASNLVTWIGITVVVIVFVGRTPIFSNAVSTLLFVLSQALAVPLDIYVAISKRKDVPLYIWALVVVANTPIVVYALMFTFAFLHLTRGYNAVLGILYLYAVTNIFLMVLVELVDRLPVFSNKDTLYLPLYLLQFFGEFTVALVFFDADISKVTFWVLIVIVGSLDVIVESGVMHERFHIYFKSDESKTGSV</sequence>
<keyword evidence="1" id="KW-1133">Transmembrane helix</keyword>
<feature type="transmembrane region" description="Helical" evidence="1">
    <location>
        <begin position="44"/>
        <end position="63"/>
    </location>
</feature>
<feature type="transmembrane region" description="Helical" evidence="1">
    <location>
        <begin position="310"/>
        <end position="331"/>
    </location>
</feature>
<keyword evidence="1" id="KW-0812">Transmembrane</keyword>
<feature type="transmembrane region" description="Helical" evidence="1">
    <location>
        <begin position="114"/>
        <end position="133"/>
    </location>
</feature>
<feature type="transmembrane region" description="Helical" evidence="1">
    <location>
        <begin position="187"/>
        <end position="204"/>
    </location>
</feature>
<proteinExistence type="predicted"/>
<accession>A0A7S0GST9</accession>
<reference evidence="2" key="1">
    <citation type="submission" date="2021-01" db="EMBL/GenBank/DDBJ databases">
        <authorList>
            <person name="Corre E."/>
            <person name="Pelletier E."/>
            <person name="Niang G."/>
            <person name="Scheremetjew M."/>
            <person name="Finn R."/>
            <person name="Kale V."/>
            <person name="Holt S."/>
            <person name="Cochrane G."/>
            <person name="Meng A."/>
            <person name="Brown T."/>
            <person name="Cohen L."/>
        </authorList>
    </citation>
    <scope>NUCLEOTIDE SEQUENCE</scope>
    <source>
        <strain evidence="2">CCMP2058</strain>
    </source>
</reference>